<dbReference type="EMBL" id="HBUF01587281">
    <property type="protein sequence ID" value="CAG6772251.1"/>
    <property type="molecule type" value="Transcribed_RNA"/>
</dbReference>
<accession>A0A8D9AZ23</accession>
<protein>
    <submittedName>
        <fullName evidence="1">Uncharacterized protein</fullName>
    </submittedName>
</protein>
<organism evidence="1">
    <name type="scientific">Cacopsylla melanoneura</name>
    <dbReference type="NCBI Taxonomy" id="428564"/>
    <lineage>
        <taxon>Eukaryota</taxon>
        <taxon>Metazoa</taxon>
        <taxon>Ecdysozoa</taxon>
        <taxon>Arthropoda</taxon>
        <taxon>Hexapoda</taxon>
        <taxon>Insecta</taxon>
        <taxon>Pterygota</taxon>
        <taxon>Neoptera</taxon>
        <taxon>Paraneoptera</taxon>
        <taxon>Hemiptera</taxon>
        <taxon>Sternorrhyncha</taxon>
        <taxon>Psylloidea</taxon>
        <taxon>Psyllidae</taxon>
        <taxon>Psyllinae</taxon>
        <taxon>Cacopsylla</taxon>
    </lineage>
</organism>
<sequence>MKSVRKNRRRPNIPAKTATFGLPTGYTVTLTGTENTGNYLSAQFAINCSRTKDRNWRNICNNIGKSRVHHVTLFVPNLLSIFPFNVLYRRRKRRWVSRNLYQNRRHLMATLYQRVQYLWNRLYPRVNHFWNTVYPRVNHFWNTLYLGLNHLWNSSLYPRVNHLWNSLYPWVNYLWNSLYL</sequence>
<evidence type="ECO:0000313" key="1">
    <source>
        <dbReference type="EMBL" id="CAG6772251.1"/>
    </source>
</evidence>
<name>A0A8D9AZ23_9HEMI</name>
<dbReference type="AlphaFoldDB" id="A0A8D9AZ23"/>
<proteinExistence type="predicted"/>
<reference evidence="1" key="1">
    <citation type="submission" date="2021-05" db="EMBL/GenBank/DDBJ databases">
        <authorList>
            <person name="Alioto T."/>
            <person name="Alioto T."/>
            <person name="Gomez Garrido J."/>
        </authorList>
    </citation>
    <scope>NUCLEOTIDE SEQUENCE</scope>
</reference>